<name>A0A1D1VWI2_RAMVA</name>
<protein>
    <recommendedName>
        <fullName evidence="4">GDP-fucose pyrophosphorylase domain-containing protein</fullName>
    </recommendedName>
</protein>
<keyword evidence="2" id="KW-0547">Nucleotide-binding</keyword>
<dbReference type="Pfam" id="PF07959">
    <property type="entry name" value="Fucose_pyrophosphorylase"/>
    <property type="match status" value="1"/>
</dbReference>
<dbReference type="GO" id="GO:0050201">
    <property type="term" value="F:fucokinase activity"/>
    <property type="evidence" value="ECO:0007669"/>
    <property type="project" value="TreeGrafter"/>
</dbReference>
<evidence type="ECO:0000313" key="5">
    <source>
        <dbReference type="EMBL" id="GAV05820.1"/>
    </source>
</evidence>
<accession>A0A1D1VWI2</accession>
<keyword evidence="1" id="KW-0808">Transferase</keyword>
<dbReference type="AlphaFoldDB" id="A0A1D1VWI2"/>
<keyword evidence="6" id="KW-1185">Reference proteome</keyword>
<evidence type="ECO:0000256" key="3">
    <source>
        <dbReference type="ARBA" id="ARBA00022777"/>
    </source>
</evidence>
<dbReference type="OrthoDB" id="271303at2759"/>
<keyword evidence="3" id="KW-0418">Kinase</keyword>
<dbReference type="PANTHER" id="PTHR32463:SF0">
    <property type="entry name" value="L-FUCOSE KINASE"/>
    <property type="match status" value="1"/>
</dbReference>
<proteinExistence type="predicted"/>
<dbReference type="Proteomes" id="UP000186922">
    <property type="component" value="Unassembled WGS sequence"/>
</dbReference>
<dbReference type="GO" id="GO:0042352">
    <property type="term" value="P:GDP-L-fucose salvage"/>
    <property type="evidence" value="ECO:0007669"/>
    <property type="project" value="TreeGrafter"/>
</dbReference>
<evidence type="ECO:0000313" key="6">
    <source>
        <dbReference type="Proteomes" id="UP000186922"/>
    </source>
</evidence>
<comment type="caution">
    <text evidence="5">The sequence shown here is derived from an EMBL/GenBank/DDBJ whole genome shotgun (WGS) entry which is preliminary data.</text>
</comment>
<feature type="domain" description="GDP-fucose pyrophosphorylase" evidence="4">
    <location>
        <begin position="86"/>
        <end position="515"/>
    </location>
</feature>
<organism evidence="5 6">
    <name type="scientific">Ramazzottius varieornatus</name>
    <name type="common">Water bear</name>
    <name type="synonym">Tardigrade</name>
    <dbReference type="NCBI Taxonomy" id="947166"/>
    <lineage>
        <taxon>Eukaryota</taxon>
        <taxon>Metazoa</taxon>
        <taxon>Ecdysozoa</taxon>
        <taxon>Tardigrada</taxon>
        <taxon>Eutardigrada</taxon>
        <taxon>Parachela</taxon>
        <taxon>Hypsibioidea</taxon>
        <taxon>Ramazzottiidae</taxon>
        <taxon>Ramazzottius</taxon>
    </lineage>
</organism>
<gene>
    <name evidence="5" type="primary">RvY_15894</name>
    <name evidence="5" type="synonym">RvY_15894.1</name>
    <name evidence="5" type="ORF">RvY_15894-1</name>
</gene>
<dbReference type="InterPro" id="IPR052203">
    <property type="entry name" value="GHMP_Kinase-Related"/>
</dbReference>
<evidence type="ECO:0000256" key="2">
    <source>
        <dbReference type="ARBA" id="ARBA00022741"/>
    </source>
</evidence>
<dbReference type="STRING" id="947166.A0A1D1VWI2"/>
<evidence type="ECO:0000259" key="4">
    <source>
        <dbReference type="Pfam" id="PF07959"/>
    </source>
</evidence>
<reference evidence="5 6" key="1">
    <citation type="journal article" date="2016" name="Nat. Commun.">
        <title>Extremotolerant tardigrade genome and improved radiotolerance of human cultured cells by tardigrade-unique protein.</title>
        <authorList>
            <person name="Hashimoto T."/>
            <person name="Horikawa D.D."/>
            <person name="Saito Y."/>
            <person name="Kuwahara H."/>
            <person name="Kozuka-Hata H."/>
            <person name="Shin-I T."/>
            <person name="Minakuchi Y."/>
            <person name="Ohishi K."/>
            <person name="Motoyama A."/>
            <person name="Aizu T."/>
            <person name="Enomoto A."/>
            <person name="Kondo K."/>
            <person name="Tanaka S."/>
            <person name="Hara Y."/>
            <person name="Koshikawa S."/>
            <person name="Sagara H."/>
            <person name="Miura T."/>
            <person name="Yokobori S."/>
            <person name="Miyagawa K."/>
            <person name="Suzuki Y."/>
            <person name="Kubo T."/>
            <person name="Oyama M."/>
            <person name="Kohara Y."/>
            <person name="Fujiyama A."/>
            <person name="Arakawa K."/>
            <person name="Katayama T."/>
            <person name="Toyoda A."/>
            <person name="Kunieda T."/>
        </authorList>
    </citation>
    <scope>NUCLEOTIDE SEQUENCE [LARGE SCALE GENOMIC DNA]</scope>
    <source>
        <strain evidence="5 6">YOKOZUNA-1</strain>
    </source>
</reference>
<dbReference type="PANTHER" id="PTHR32463">
    <property type="entry name" value="L-FUCOSE KINASE"/>
    <property type="match status" value="1"/>
</dbReference>
<evidence type="ECO:0000256" key="1">
    <source>
        <dbReference type="ARBA" id="ARBA00022679"/>
    </source>
</evidence>
<dbReference type="EMBL" id="BDGG01000012">
    <property type="protein sequence ID" value="GAV05820.1"/>
    <property type="molecule type" value="Genomic_DNA"/>
</dbReference>
<sequence>MDKPAKEWTAIVLTSRTLEDGEAIKSELLTYQKKGFIHQSCIVLVVEDPVSSTSSGVGSGTATINALFYVVEQLSARRGYHVLSADVLIDSNILVLHHGRSYPFGNPLGAFTLLPGHISPSKDYVEITTNILHLYNFATTKLLPLFGSGFWVCSTDMIIDYDQDAFVEPSTDSSTGETDACIITVPAEPFYASKHGVVLTGQNGLVQDLLYRAPESTLQSFTQEGNELQLISGIVYMSVGVSERLLALQRFPAIESCTYLSTDVGSEPHSVSFFFDMLLAMSDGIREEDFMKRGSNITKGDGGASGDASKAMGTNVRRIIWNKMRHFRLSSFHIPFARHIYLSTDLSASEYLNIMKSLGDPQSSHSFVSRSSSVPSHRFHSANSCLIDVEPMSGNLHVTNSFLENRLRIEEDACIYNVDTRMSYIRDSKLCLNAGLYLAVFPVRLALPESTCVKVPVAIGLNDSLLTSMERTTYCNIPWKNFLERTGITTSDLWPGPFAQKEQTLWNAKLFPVLSSCGEPTMDMLFWAFSSQGSEVGLSLAVKLERWRASWRYSLCDILQNADLNADFQAKRSMFYEVFARQLAKGLLENENIHYLPYFQSAVVDGFTKVVLEALDSVASTAPPNVAARTLALTADMLSCMARGEGGLRSGPAANEKFLPAFDAFENGHFERGVGLMRKQREEWSFKPDMLIRCARHYEGAAQICIRRAVMSAKQVSQTLSLPFRKDSSA</sequence>
<dbReference type="GO" id="GO:0000166">
    <property type="term" value="F:nucleotide binding"/>
    <property type="evidence" value="ECO:0007669"/>
    <property type="project" value="UniProtKB-KW"/>
</dbReference>
<dbReference type="InterPro" id="IPR012887">
    <property type="entry name" value="GDP_fucose_pyrophosphorylase"/>
</dbReference>